<gene>
    <name evidence="1" type="ORF">SAMN02745207_02314</name>
</gene>
<accession>A0A1M5VKG1</accession>
<evidence type="ECO:0000313" key="2">
    <source>
        <dbReference type="Proteomes" id="UP000184447"/>
    </source>
</evidence>
<dbReference type="AlphaFoldDB" id="A0A1M5VKG1"/>
<sequence length="280" mass="31182">MFFCVITTSAFAEGMKNEKVVFLKEEITDMKEIDNRLQLGITDDPSMEANLDFEDTIIIDNNGKKSKLVSDTVKITSQKIKEKVNKNGDIITDYIAYVVADIKEIPISKNESNINITNGPVAFISPSSFMSYLAFSGTQEEYDNDSSISTKTYIRIEYSGNSFSRNNVSYDLYKFTSVWGKVVIMDSQVTVTKLVISNTSYGDYYSDINAYNWVGRSSLSKTGTRISPASGSYYSITPINYYINTSCGGTGISYNKASATSYMTRGASSWTFKISITKIN</sequence>
<protein>
    <submittedName>
        <fullName evidence="1">Uncharacterized protein</fullName>
    </submittedName>
</protein>
<dbReference type="EMBL" id="FQXM01000012">
    <property type="protein sequence ID" value="SHH75705.1"/>
    <property type="molecule type" value="Genomic_DNA"/>
</dbReference>
<proteinExistence type="predicted"/>
<keyword evidence="2" id="KW-1185">Reference proteome</keyword>
<dbReference type="Proteomes" id="UP000184447">
    <property type="component" value="Unassembled WGS sequence"/>
</dbReference>
<reference evidence="1 2" key="1">
    <citation type="submission" date="2016-11" db="EMBL/GenBank/DDBJ databases">
        <authorList>
            <person name="Jaros S."/>
            <person name="Januszkiewicz K."/>
            <person name="Wedrychowicz H."/>
        </authorList>
    </citation>
    <scope>NUCLEOTIDE SEQUENCE [LARGE SCALE GENOMIC DNA]</scope>
    <source>
        <strain evidence="1 2">DSM 8605</strain>
    </source>
</reference>
<name>A0A1M5VKG1_9CLOT</name>
<organism evidence="1 2">
    <name type="scientific">Clostridium grantii DSM 8605</name>
    <dbReference type="NCBI Taxonomy" id="1121316"/>
    <lineage>
        <taxon>Bacteria</taxon>
        <taxon>Bacillati</taxon>
        <taxon>Bacillota</taxon>
        <taxon>Clostridia</taxon>
        <taxon>Eubacteriales</taxon>
        <taxon>Clostridiaceae</taxon>
        <taxon>Clostridium</taxon>
    </lineage>
</organism>
<evidence type="ECO:0000313" key="1">
    <source>
        <dbReference type="EMBL" id="SHH75705.1"/>
    </source>
</evidence>